<dbReference type="Pfam" id="PF02518">
    <property type="entry name" value="HATPase_c"/>
    <property type="match status" value="1"/>
</dbReference>
<feature type="domain" description="PAC" evidence="8">
    <location>
        <begin position="1"/>
        <end position="47"/>
    </location>
</feature>
<dbReference type="PROSITE" id="PS50113">
    <property type="entry name" value="PAC"/>
    <property type="match status" value="1"/>
</dbReference>
<dbReference type="InterPro" id="IPR035965">
    <property type="entry name" value="PAS-like_dom_sf"/>
</dbReference>
<dbReference type="InterPro" id="IPR003594">
    <property type="entry name" value="HATPase_dom"/>
</dbReference>
<organism evidence="9 10">
    <name type="scientific">Chryseobacterium ginsengisoli</name>
    <dbReference type="NCBI Taxonomy" id="363853"/>
    <lineage>
        <taxon>Bacteria</taxon>
        <taxon>Pseudomonadati</taxon>
        <taxon>Bacteroidota</taxon>
        <taxon>Flavobacteriia</taxon>
        <taxon>Flavobacteriales</taxon>
        <taxon>Weeksellaceae</taxon>
        <taxon>Chryseobacterium group</taxon>
        <taxon>Chryseobacterium</taxon>
    </lineage>
</organism>
<dbReference type="EMBL" id="BAABHX010000002">
    <property type="protein sequence ID" value="GAA5088480.1"/>
    <property type="molecule type" value="Genomic_DNA"/>
</dbReference>
<evidence type="ECO:0000256" key="3">
    <source>
        <dbReference type="ARBA" id="ARBA00022553"/>
    </source>
</evidence>
<dbReference type="CDD" id="cd00082">
    <property type="entry name" value="HisKA"/>
    <property type="match status" value="1"/>
</dbReference>
<dbReference type="InterPro" id="IPR003661">
    <property type="entry name" value="HisK_dim/P_dom"/>
</dbReference>
<dbReference type="EC" id="2.7.13.3" evidence="2"/>
<dbReference type="Gene3D" id="2.10.70.100">
    <property type="match status" value="1"/>
</dbReference>
<dbReference type="Pfam" id="PF08447">
    <property type="entry name" value="PAS_3"/>
    <property type="match status" value="1"/>
</dbReference>
<evidence type="ECO:0000256" key="4">
    <source>
        <dbReference type="ARBA" id="ARBA00022679"/>
    </source>
</evidence>
<evidence type="ECO:0000259" key="7">
    <source>
        <dbReference type="PROSITE" id="PS50109"/>
    </source>
</evidence>
<dbReference type="Pfam" id="PF00512">
    <property type="entry name" value="HisKA"/>
    <property type="match status" value="1"/>
</dbReference>
<evidence type="ECO:0000313" key="10">
    <source>
        <dbReference type="Proteomes" id="UP001500353"/>
    </source>
</evidence>
<dbReference type="InterPro" id="IPR005467">
    <property type="entry name" value="His_kinase_dom"/>
</dbReference>
<keyword evidence="6" id="KW-0902">Two-component regulatory system</keyword>
<evidence type="ECO:0000256" key="6">
    <source>
        <dbReference type="ARBA" id="ARBA00023012"/>
    </source>
</evidence>
<dbReference type="Gene3D" id="1.10.287.130">
    <property type="match status" value="1"/>
</dbReference>
<dbReference type="Gene3D" id="3.30.565.10">
    <property type="entry name" value="Histidine kinase-like ATPase, C-terminal domain"/>
    <property type="match status" value="1"/>
</dbReference>
<dbReference type="RefSeq" id="WP_345201075.1">
    <property type="nucleotide sequence ID" value="NZ_BAABHX010000002.1"/>
</dbReference>
<keyword evidence="5" id="KW-0418">Kinase</keyword>
<dbReference type="PANTHER" id="PTHR45453">
    <property type="entry name" value="PHOSPHATE REGULON SENSOR PROTEIN PHOR"/>
    <property type="match status" value="1"/>
</dbReference>
<dbReference type="Proteomes" id="UP001500353">
    <property type="component" value="Unassembled WGS sequence"/>
</dbReference>
<gene>
    <name evidence="9" type="ORF">GCM10023210_12170</name>
</gene>
<proteinExistence type="predicted"/>
<accession>A0ABP9M4W9</accession>
<dbReference type="InterPro" id="IPR050351">
    <property type="entry name" value="BphY/WalK/GraS-like"/>
</dbReference>
<keyword evidence="3" id="KW-0597">Phosphoprotein</keyword>
<evidence type="ECO:0000256" key="5">
    <source>
        <dbReference type="ARBA" id="ARBA00022777"/>
    </source>
</evidence>
<evidence type="ECO:0000256" key="1">
    <source>
        <dbReference type="ARBA" id="ARBA00000085"/>
    </source>
</evidence>
<evidence type="ECO:0000256" key="2">
    <source>
        <dbReference type="ARBA" id="ARBA00012438"/>
    </source>
</evidence>
<evidence type="ECO:0000259" key="8">
    <source>
        <dbReference type="PROSITE" id="PS50113"/>
    </source>
</evidence>
<evidence type="ECO:0000313" key="9">
    <source>
        <dbReference type="EMBL" id="GAA5088480.1"/>
    </source>
</evidence>
<dbReference type="InterPro" id="IPR013655">
    <property type="entry name" value="PAS_fold_3"/>
</dbReference>
<dbReference type="PROSITE" id="PS50109">
    <property type="entry name" value="HIS_KIN"/>
    <property type="match status" value="1"/>
</dbReference>
<dbReference type="InterPro" id="IPR000700">
    <property type="entry name" value="PAS-assoc_C"/>
</dbReference>
<name>A0ABP9M4W9_9FLAO</name>
<keyword evidence="10" id="KW-1185">Reference proteome</keyword>
<comment type="catalytic activity">
    <reaction evidence="1">
        <text>ATP + protein L-histidine = ADP + protein N-phospho-L-histidine.</text>
        <dbReference type="EC" id="2.7.13.3"/>
    </reaction>
</comment>
<dbReference type="InterPro" id="IPR036890">
    <property type="entry name" value="HATPase_C_sf"/>
</dbReference>
<dbReference type="InterPro" id="IPR004358">
    <property type="entry name" value="Sig_transdc_His_kin-like_C"/>
</dbReference>
<dbReference type="SMART" id="SM00388">
    <property type="entry name" value="HisKA"/>
    <property type="match status" value="1"/>
</dbReference>
<dbReference type="SUPFAM" id="SSF55874">
    <property type="entry name" value="ATPase domain of HSP90 chaperone/DNA topoisomerase II/histidine kinase"/>
    <property type="match status" value="1"/>
</dbReference>
<dbReference type="PRINTS" id="PR00344">
    <property type="entry name" value="BCTRLSENSOR"/>
</dbReference>
<dbReference type="CDD" id="cd00075">
    <property type="entry name" value="HATPase"/>
    <property type="match status" value="1"/>
</dbReference>
<feature type="domain" description="Histidine kinase" evidence="7">
    <location>
        <begin position="51"/>
        <end position="265"/>
    </location>
</feature>
<dbReference type="InterPro" id="IPR036097">
    <property type="entry name" value="HisK_dim/P_sf"/>
</dbReference>
<comment type="caution">
    <text evidence="9">The sequence shown here is derived from an EMBL/GenBank/DDBJ whole genome shotgun (WGS) entry which is preliminary data.</text>
</comment>
<keyword evidence="4" id="KW-0808">Transferase</keyword>
<protein>
    <recommendedName>
        <fullName evidence="2">histidine kinase</fullName>
        <ecNumber evidence="2">2.7.13.3</ecNumber>
    </recommendedName>
</protein>
<dbReference type="SMART" id="SM00387">
    <property type="entry name" value="HATPase_c"/>
    <property type="match status" value="1"/>
</dbReference>
<dbReference type="SUPFAM" id="SSF55785">
    <property type="entry name" value="PYP-like sensor domain (PAS domain)"/>
    <property type="match status" value="1"/>
</dbReference>
<sequence>MKWRDGSVHWIQAHGRPRYDENGNADRMVGMTLDITEKKLFEQRKDDFLSIASHELKTPITVLKASLQLLDRIKNKPFSDIHLKLIEQSGKNVEKMAEMVDDLLNIRRLNEGQIQLEKEWFNLYDMLSQSCNHVKLEDEYSLILQGDKDLRVFADEHRIDQVVINFVNNAVKYAPLSKEIHINMESSEEYIKVSVKDFGKGIEKELLPKLFDRYYRADHSGKGYSGLGLGLYICSEIIKKHGGNIGVESIIGEGSTFWFTIPNLNKL</sequence>
<dbReference type="SUPFAM" id="SSF47384">
    <property type="entry name" value="Homodimeric domain of signal transducing histidine kinase"/>
    <property type="match status" value="1"/>
</dbReference>
<reference evidence="10" key="1">
    <citation type="journal article" date="2019" name="Int. J. Syst. Evol. Microbiol.">
        <title>The Global Catalogue of Microorganisms (GCM) 10K type strain sequencing project: providing services to taxonomists for standard genome sequencing and annotation.</title>
        <authorList>
            <consortium name="The Broad Institute Genomics Platform"/>
            <consortium name="The Broad Institute Genome Sequencing Center for Infectious Disease"/>
            <person name="Wu L."/>
            <person name="Ma J."/>
        </authorList>
    </citation>
    <scope>NUCLEOTIDE SEQUENCE [LARGE SCALE GENOMIC DNA]</scope>
    <source>
        <strain evidence="10">JCM 18019</strain>
    </source>
</reference>
<dbReference type="PANTHER" id="PTHR45453:SF1">
    <property type="entry name" value="PHOSPHATE REGULON SENSOR PROTEIN PHOR"/>
    <property type="match status" value="1"/>
</dbReference>